<comment type="catalytic activity">
    <reaction evidence="21">
        <text>7,8-dihydropteroate + L-glutamate + ATP = 7,8-dihydrofolate + ADP + phosphate + H(+)</text>
        <dbReference type="Rhea" id="RHEA:23584"/>
        <dbReference type="ChEBI" id="CHEBI:15378"/>
        <dbReference type="ChEBI" id="CHEBI:17839"/>
        <dbReference type="ChEBI" id="CHEBI:29985"/>
        <dbReference type="ChEBI" id="CHEBI:30616"/>
        <dbReference type="ChEBI" id="CHEBI:43474"/>
        <dbReference type="ChEBI" id="CHEBI:57451"/>
        <dbReference type="ChEBI" id="CHEBI:456216"/>
        <dbReference type="EC" id="6.3.2.12"/>
    </reaction>
</comment>
<dbReference type="SUPFAM" id="SSF53623">
    <property type="entry name" value="MurD-like peptide ligases, catalytic domain"/>
    <property type="match status" value="1"/>
</dbReference>
<comment type="similarity">
    <text evidence="5 22">Belongs to the folylpolyglutamate synthase family.</text>
</comment>
<evidence type="ECO:0000256" key="22">
    <source>
        <dbReference type="PIRNR" id="PIRNR001563"/>
    </source>
</evidence>
<name>A0A5R8KIE5_9BACT</name>
<feature type="domain" description="Mur ligase central" evidence="24">
    <location>
        <begin position="72"/>
        <end position="214"/>
    </location>
</feature>
<dbReference type="InterPro" id="IPR001645">
    <property type="entry name" value="Folylpolyglutamate_synth"/>
</dbReference>
<comment type="caution">
    <text evidence="25">The sequence shown here is derived from an EMBL/GenBank/DDBJ whole genome shotgun (WGS) entry which is preliminary data.</text>
</comment>
<dbReference type="InterPro" id="IPR013221">
    <property type="entry name" value="Mur_ligase_cen"/>
</dbReference>
<sequence length="436" mass="48546">MNHPYKPIQKSGGILAPLCYALPVLNETPTERAALEWLYSTQLFGIKLGLDNTRKLLGVLGLPKEGQKYIHVAGTNGKGSVCAFLHGLFRASGLSAGLFTSPHLVHFRERIRDGERQISSAEISRGIETLKKITADWQTPPTFFELTFALGMDWFRKRELEWAVLETGMGGRLDATNTITPEVCVITNIGFDHQSSLGNTLEAIASEKAGIIKPGVPVVTIKQKPEVMKIIADTARERGAPLTIVTTPIRGYQIGLLGQHQLWNATLAVAAFKAAGFKPREPVLRQGLRDVEWPARFQRFDNENMVLDGAHNQDSIDTLVRVWQQFFQRERAQIVFGCVKGRELVPLLRSLQSIAAGWHFTNFESQRAELPEDVQGHLKSLYGDQMQSSVHASPEHALNSARKHPERVLVTGSLYLVGEVLAQLRGEKEWFQSSLQ</sequence>
<accession>A0A5R8KIE5</accession>
<dbReference type="GO" id="GO:0046872">
    <property type="term" value="F:metal ion binding"/>
    <property type="evidence" value="ECO:0007669"/>
    <property type="project" value="UniProtKB-KW"/>
</dbReference>
<evidence type="ECO:0000256" key="19">
    <source>
        <dbReference type="ARBA" id="ARBA00047808"/>
    </source>
</evidence>
<evidence type="ECO:0000256" key="18">
    <source>
        <dbReference type="ARBA" id="ARBA00047493"/>
    </source>
</evidence>
<dbReference type="GO" id="GO:0004326">
    <property type="term" value="F:tetrahydrofolylpolyglutamate synthase activity"/>
    <property type="evidence" value="ECO:0007669"/>
    <property type="project" value="UniProtKB-EC"/>
</dbReference>
<reference evidence="25 26" key="1">
    <citation type="submission" date="2019-05" db="EMBL/GenBank/DDBJ databases">
        <title>Verrucobacter flavum gen. nov., sp. nov. a new member of the family Verrucomicrobiaceae.</title>
        <authorList>
            <person name="Szuroczki S."/>
            <person name="Abbaszade G."/>
            <person name="Szabo A."/>
            <person name="Felfoldi T."/>
            <person name="Schumann P."/>
            <person name="Boka K."/>
            <person name="Keki Z."/>
            <person name="Toumi M."/>
            <person name="Toth E."/>
        </authorList>
    </citation>
    <scope>NUCLEOTIDE SEQUENCE [LARGE SCALE GENOMIC DNA]</scope>
    <source>
        <strain evidence="25 26">MG-N-17</strain>
    </source>
</reference>
<dbReference type="FunFam" id="3.40.1190.10:FF:000011">
    <property type="entry name" value="Folylpolyglutamate synthase/dihydrofolate synthase"/>
    <property type="match status" value="1"/>
</dbReference>
<evidence type="ECO:0000256" key="6">
    <source>
        <dbReference type="ARBA" id="ARBA00013023"/>
    </source>
</evidence>
<evidence type="ECO:0000256" key="16">
    <source>
        <dbReference type="ARBA" id="ARBA00030592"/>
    </source>
</evidence>
<keyword evidence="9 22" id="KW-0436">Ligase</keyword>
<evidence type="ECO:0000256" key="1">
    <source>
        <dbReference type="ARBA" id="ARBA00001946"/>
    </source>
</evidence>
<keyword evidence="26" id="KW-1185">Reference proteome</keyword>
<dbReference type="EMBL" id="VAUV01000003">
    <property type="protein sequence ID" value="TLD72020.1"/>
    <property type="molecule type" value="Genomic_DNA"/>
</dbReference>
<dbReference type="SUPFAM" id="SSF53244">
    <property type="entry name" value="MurD-like peptide ligases, peptide-binding domain"/>
    <property type="match status" value="1"/>
</dbReference>
<feature type="domain" description="Mur ligase C-terminal" evidence="23">
    <location>
        <begin position="296"/>
        <end position="413"/>
    </location>
</feature>
<dbReference type="Gene3D" id="3.90.190.20">
    <property type="entry name" value="Mur ligase, C-terminal domain"/>
    <property type="match status" value="1"/>
</dbReference>
<dbReference type="EC" id="6.3.2.17" evidence="7"/>
<dbReference type="Proteomes" id="UP000306196">
    <property type="component" value="Unassembled WGS sequence"/>
</dbReference>
<comment type="catalytic activity">
    <reaction evidence="19">
        <text>10-formyltetrahydrofolyl-(gamma-L-Glu)(n) + L-glutamate + ATP = 10-formyltetrahydrofolyl-(gamma-L-Glu)(n+1) + ADP + phosphate + H(+)</text>
        <dbReference type="Rhea" id="RHEA:51904"/>
        <dbReference type="Rhea" id="RHEA-COMP:13088"/>
        <dbReference type="Rhea" id="RHEA-COMP:14300"/>
        <dbReference type="ChEBI" id="CHEBI:15378"/>
        <dbReference type="ChEBI" id="CHEBI:29985"/>
        <dbReference type="ChEBI" id="CHEBI:30616"/>
        <dbReference type="ChEBI" id="CHEBI:43474"/>
        <dbReference type="ChEBI" id="CHEBI:134413"/>
        <dbReference type="ChEBI" id="CHEBI:456216"/>
        <dbReference type="EC" id="6.3.2.17"/>
    </reaction>
</comment>
<evidence type="ECO:0000256" key="17">
    <source>
        <dbReference type="ARBA" id="ARBA00032510"/>
    </source>
</evidence>
<dbReference type="InterPro" id="IPR004101">
    <property type="entry name" value="Mur_ligase_C"/>
</dbReference>
<evidence type="ECO:0000313" key="26">
    <source>
        <dbReference type="Proteomes" id="UP000306196"/>
    </source>
</evidence>
<comment type="pathway">
    <text evidence="4">Cofactor biosynthesis; tetrahydrofolylpolyglutamate biosynthesis.</text>
</comment>
<dbReference type="PIRSF" id="PIRSF001563">
    <property type="entry name" value="Folylpolyglu_synth"/>
    <property type="match status" value="1"/>
</dbReference>
<evidence type="ECO:0000256" key="10">
    <source>
        <dbReference type="ARBA" id="ARBA00022723"/>
    </source>
</evidence>
<evidence type="ECO:0000256" key="12">
    <source>
        <dbReference type="ARBA" id="ARBA00022840"/>
    </source>
</evidence>
<keyword evidence="13" id="KW-0460">Magnesium</keyword>
<gene>
    <name evidence="25" type="ORF">FEM03_04660</name>
</gene>
<evidence type="ECO:0000256" key="2">
    <source>
        <dbReference type="ARBA" id="ARBA00002714"/>
    </source>
</evidence>
<keyword evidence="14" id="KW-0289">Folate biosynthesis</keyword>
<evidence type="ECO:0000313" key="25">
    <source>
        <dbReference type="EMBL" id="TLD72020.1"/>
    </source>
</evidence>
<keyword evidence="10" id="KW-0479">Metal-binding</keyword>
<dbReference type="InterPro" id="IPR036565">
    <property type="entry name" value="Mur-like_cat_sf"/>
</dbReference>
<evidence type="ECO:0000256" key="5">
    <source>
        <dbReference type="ARBA" id="ARBA00008276"/>
    </source>
</evidence>
<comment type="cofactor">
    <cofactor evidence="1">
        <name>Mg(2+)</name>
        <dbReference type="ChEBI" id="CHEBI:18420"/>
    </cofactor>
</comment>
<evidence type="ECO:0000256" key="8">
    <source>
        <dbReference type="ARBA" id="ARBA00019357"/>
    </source>
</evidence>
<comment type="catalytic activity">
    <reaction evidence="20">
        <text>(6R)-5,10-methylenetetrahydrofolyl-(gamma-L-Glu)(n) + L-glutamate + ATP = (6R)-5,10-methylenetetrahydrofolyl-(gamma-L-Glu)(n+1) + ADP + phosphate + H(+)</text>
        <dbReference type="Rhea" id="RHEA:51912"/>
        <dbReference type="Rhea" id="RHEA-COMP:13257"/>
        <dbReference type="Rhea" id="RHEA-COMP:13258"/>
        <dbReference type="ChEBI" id="CHEBI:15378"/>
        <dbReference type="ChEBI" id="CHEBI:29985"/>
        <dbReference type="ChEBI" id="CHEBI:30616"/>
        <dbReference type="ChEBI" id="CHEBI:43474"/>
        <dbReference type="ChEBI" id="CHEBI:136572"/>
        <dbReference type="ChEBI" id="CHEBI:456216"/>
        <dbReference type="EC" id="6.3.2.17"/>
    </reaction>
</comment>
<comment type="catalytic activity">
    <reaction evidence="18">
        <text>(6S)-5,6,7,8-tetrahydrofolyl-(gamma-L-Glu)(n) + L-glutamate + ATP = (6S)-5,6,7,8-tetrahydrofolyl-(gamma-L-Glu)(n+1) + ADP + phosphate + H(+)</text>
        <dbReference type="Rhea" id="RHEA:10580"/>
        <dbReference type="Rhea" id="RHEA-COMP:14738"/>
        <dbReference type="Rhea" id="RHEA-COMP:14740"/>
        <dbReference type="ChEBI" id="CHEBI:15378"/>
        <dbReference type="ChEBI" id="CHEBI:29985"/>
        <dbReference type="ChEBI" id="CHEBI:30616"/>
        <dbReference type="ChEBI" id="CHEBI:43474"/>
        <dbReference type="ChEBI" id="CHEBI:141005"/>
        <dbReference type="ChEBI" id="CHEBI:456216"/>
        <dbReference type="EC" id="6.3.2.17"/>
    </reaction>
</comment>
<dbReference type="EC" id="6.3.2.12" evidence="6"/>
<dbReference type="Pfam" id="PF08245">
    <property type="entry name" value="Mur_ligase_M"/>
    <property type="match status" value="1"/>
</dbReference>
<evidence type="ECO:0000256" key="4">
    <source>
        <dbReference type="ARBA" id="ARBA00005150"/>
    </source>
</evidence>
<organism evidence="25 26">
    <name type="scientific">Phragmitibacter flavus</name>
    <dbReference type="NCBI Taxonomy" id="2576071"/>
    <lineage>
        <taxon>Bacteria</taxon>
        <taxon>Pseudomonadati</taxon>
        <taxon>Verrucomicrobiota</taxon>
        <taxon>Verrucomicrobiia</taxon>
        <taxon>Verrucomicrobiales</taxon>
        <taxon>Verrucomicrobiaceae</taxon>
        <taxon>Phragmitibacter</taxon>
    </lineage>
</organism>
<keyword evidence="12 22" id="KW-0067">ATP-binding</keyword>
<dbReference type="Pfam" id="PF02875">
    <property type="entry name" value="Mur_ligase_C"/>
    <property type="match status" value="1"/>
</dbReference>
<evidence type="ECO:0000256" key="15">
    <source>
        <dbReference type="ARBA" id="ARBA00030048"/>
    </source>
</evidence>
<comment type="function">
    <text evidence="2">Functions in two distinct reactions of the de novo folate biosynthetic pathway. Catalyzes the addition of a glutamate residue to dihydropteroate (7,8-dihydropteroate or H2Pte) to form dihydrofolate (7,8-dihydrofolate monoglutamate or H2Pte-Glu). Also catalyzes successive additions of L-glutamate to tetrahydrofolate or 10-formyltetrahydrofolate or 5,10-methylenetetrahydrofolate, leading to folylpolyglutamate derivatives.</text>
</comment>
<dbReference type="AlphaFoldDB" id="A0A5R8KIE5"/>
<evidence type="ECO:0000256" key="9">
    <source>
        <dbReference type="ARBA" id="ARBA00022598"/>
    </source>
</evidence>
<protein>
    <recommendedName>
        <fullName evidence="8">Dihydrofolate synthase/folylpolyglutamate synthase</fullName>
        <ecNumber evidence="6">6.3.2.12</ecNumber>
        <ecNumber evidence="7">6.3.2.17</ecNumber>
    </recommendedName>
    <alternativeName>
        <fullName evidence="17">Folylpoly-gamma-glutamate synthetase-dihydrofolate synthetase</fullName>
    </alternativeName>
    <alternativeName>
        <fullName evidence="15">Folylpolyglutamate synthetase</fullName>
    </alternativeName>
    <alternativeName>
        <fullName evidence="16">Tetrahydrofolylpolyglutamate synthase</fullName>
    </alternativeName>
</protein>
<evidence type="ECO:0000256" key="13">
    <source>
        <dbReference type="ARBA" id="ARBA00022842"/>
    </source>
</evidence>
<proteinExistence type="inferred from homology"/>
<evidence type="ECO:0000256" key="7">
    <source>
        <dbReference type="ARBA" id="ARBA00013025"/>
    </source>
</evidence>
<dbReference type="NCBIfam" id="TIGR01499">
    <property type="entry name" value="folC"/>
    <property type="match status" value="1"/>
</dbReference>
<dbReference type="OrthoDB" id="9809356at2"/>
<dbReference type="PANTHER" id="PTHR11136:SF0">
    <property type="entry name" value="DIHYDROFOLATE SYNTHETASE-RELATED"/>
    <property type="match status" value="1"/>
</dbReference>
<evidence type="ECO:0000256" key="11">
    <source>
        <dbReference type="ARBA" id="ARBA00022741"/>
    </source>
</evidence>
<dbReference type="PANTHER" id="PTHR11136">
    <property type="entry name" value="FOLYLPOLYGLUTAMATE SYNTHASE-RELATED"/>
    <property type="match status" value="1"/>
</dbReference>
<dbReference type="GO" id="GO:0046656">
    <property type="term" value="P:folic acid biosynthetic process"/>
    <property type="evidence" value="ECO:0007669"/>
    <property type="project" value="UniProtKB-KW"/>
</dbReference>
<evidence type="ECO:0000256" key="3">
    <source>
        <dbReference type="ARBA" id="ARBA00004799"/>
    </source>
</evidence>
<evidence type="ECO:0000259" key="24">
    <source>
        <dbReference type="Pfam" id="PF08245"/>
    </source>
</evidence>
<dbReference type="GO" id="GO:0005737">
    <property type="term" value="C:cytoplasm"/>
    <property type="evidence" value="ECO:0007669"/>
    <property type="project" value="TreeGrafter"/>
</dbReference>
<comment type="pathway">
    <text evidence="3">Cofactor biosynthesis; tetrahydrofolate biosynthesis; 7,8-dihydrofolate from 2-amino-4-hydroxy-6-hydroxymethyl-7,8-dihydropteridine diphosphate and 4-aminobenzoate: step 2/2.</text>
</comment>
<dbReference type="GO" id="GO:0008841">
    <property type="term" value="F:dihydrofolate synthase activity"/>
    <property type="evidence" value="ECO:0007669"/>
    <property type="project" value="UniProtKB-EC"/>
</dbReference>
<evidence type="ECO:0000259" key="23">
    <source>
        <dbReference type="Pfam" id="PF02875"/>
    </source>
</evidence>
<evidence type="ECO:0000256" key="14">
    <source>
        <dbReference type="ARBA" id="ARBA00022909"/>
    </source>
</evidence>
<evidence type="ECO:0000256" key="20">
    <source>
        <dbReference type="ARBA" id="ARBA00049035"/>
    </source>
</evidence>
<dbReference type="GO" id="GO:0005524">
    <property type="term" value="F:ATP binding"/>
    <property type="evidence" value="ECO:0007669"/>
    <property type="project" value="UniProtKB-KW"/>
</dbReference>
<dbReference type="Gene3D" id="3.40.1190.10">
    <property type="entry name" value="Mur-like, catalytic domain"/>
    <property type="match status" value="1"/>
</dbReference>
<dbReference type="InterPro" id="IPR036615">
    <property type="entry name" value="Mur_ligase_C_dom_sf"/>
</dbReference>
<keyword evidence="11 22" id="KW-0547">Nucleotide-binding</keyword>
<evidence type="ECO:0000256" key="21">
    <source>
        <dbReference type="ARBA" id="ARBA00049161"/>
    </source>
</evidence>